<evidence type="ECO:0000256" key="1">
    <source>
        <dbReference type="SAM" id="MobiDB-lite"/>
    </source>
</evidence>
<accession>A0AAV7NJY0</accession>
<feature type="region of interest" description="Disordered" evidence="1">
    <location>
        <begin position="20"/>
        <end position="75"/>
    </location>
</feature>
<evidence type="ECO:0000313" key="2">
    <source>
        <dbReference type="EMBL" id="KAJ1116352.1"/>
    </source>
</evidence>
<dbReference type="EMBL" id="JANPWB010000012">
    <property type="protein sequence ID" value="KAJ1116352.1"/>
    <property type="molecule type" value="Genomic_DNA"/>
</dbReference>
<evidence type="ECO:0000313" key="3">
    <source>
        <dbReference type="Proteomes" id="UP001066276"/>
    </source>
</evidence>
<feature type="compositionally biased region" description="Basic and acidic residues" evidence="1">
    <location>
        <begin position="55"/>
        <end position="65"/>
    </location>
</feature>
<keyword evidence="3" id="KW-1185">Reference proteome</keyword>
<reference evidence="2" key="1">
    <citation type="journal article" date="2022" name="bioRxiv">
        <title>Sequencing and chromosome-scale assembly of the giantPleurodeles waltlgenome.</title>
        <authorList>
            <person name="Brown T."/>
            <person name="Elewa A."/>
            <person name="Iarovenko S."/>
            <person name="Subramanian E."/>
            <person name="Araus A.J."/>
            <person name="Petzold A."/>
            <person name="Susuki M."/>
            <person name="Suzuki K.-i.T."/>
            <person name="Hayashi T."/>
            <person name="Toyoda A."/>
            <person name="Oliveira C."/>
            <person name="Osipova E."/>
            <person name="Leigh N.D."/>
            <person name="Simon A."/>
            <person name="Yun M.H."/>
        </authorList>
    </citation>
    <scope>NUCLEOTIDE SEQUENCE</scope>
    <source>
        <strain evidence="2">20211129_DDA</strain>
        <tissue evidence="2">Liver</tissue>
    </source>
</reference>
<protein>
    <submittedName>
        <fullName evidence="2">Uncharacterized protein</fullName>
    </submittedName>
</protein>
<name>A0AAV7NJY0_PLEWA</name>
<proteinExistence type="predicted"/>
<dbReference type="Proteomes" id="UP001066276">
    <property type="component" value="Chromosome 8"/>
</dbReference>
<gene>
    <name evidence="2" type="ORF">NDU88_004567</name>
</gene>
<organism evidence="2 3">
    <name type="scientific">Pleurodeles waltl</name>
    <name type="common">Iberian ribbed newt</name>
    <dbReference type="NCBI Taxonomy" id="8319"/>
    <lineage>
        <taxon>Eukaryota</taxon>
        <taxon>Metazoa</taxon>
        <taxon>Chordata</taxon>
        <taxon>Craniata</taxon>
        <taxon>Vertebrata</taxon>
        <taxon>Euteleostomi</taxon>
        <taxon>Amphibia</taxon>
        <taxon>Batrachia</taxon>
        <taxon>Caudata</taxon>
        <taxon>Salamandroidea</taxon>
        <taxon>Salamandridae</taxon>
        <taxon>Pleurodelinae</taxon>
        <taxon>Pleurodeles</taxon>
    </lineage>
</organism>
<sequence length="75" mass="7867">MPRALPGRAGAQIAHLPFPSAADCAPQRSGGSRQKLPKCDMTSLCDNTGASKGADAAERPWDRPLRRPGGKSPDL</sequence>
<comment type="caution">
    <text evidence="2">The sequence shown here is derived from an EMBL/GenBank/DDBJ whole genome shotgun (WGS) entry which is preliminary data.</text>
</comment>
<dbReference type="AlphaFoldDB" id="A0AAV7NJY0"/>